<dbReference type="InterPro" id="IPR036390">
    <property type="entry name" value="WH_DNA-bd_sf"/>
</dbReference>
<dbReference type="InterPro" id="IPR011991">
    <property type="entry name" value="ArsR-like_HTH"/>
</dbReference>
<dbReference type="EMBL" id="JHEH01000005">
    <property type="protein sequence ID" value="KEP70639.1"/>
    <property type="molecule type" value="Genomic_DNA"/>
</dbReference>
<keyword evidence="1" id="KW-0805">Transcription regulation</keyword>
<dbReference type="OrthoDB" id="7847328at2"/>
<dbReference type="GO" id="GO:0043200">
    <property type="term" value="P:response to amino acid"/>
    <property type="evidence" value="ECO:0007669"/>
    <property type="project" value="TreeGrafter"/>
</dbReference>
<protein>
    <submittedName>
        <fullName evidence="5">Transcriptional regulator</fullName>
    </submittedName>
</protein>
<evidence type="ECO:0000256" key="2">
    <source>
        <dbReference type="ARBA" id="ARBA00023125"/>
    </source>
</evidence>
<gene>
    <name evidence="5" type="ORF">DL1_16190</name>
</gene>
<dbReference type="RefSeq" id="WP_038063928.1">
    <property type="nucleotide sequence ID" value="NZ_FOVB01000002.1"/>
</dbReference>
<dbReference type="InterPro" id="IPR019885">
    <property type="entry name" value="Tscrpt_reg_HTH_AsnC-type_CS"/>
</dbReference>
<dbReference type="InterPro" id="IPR011008">
    <property type="entry name" value="Dimeric_a/b-barrel"/>
</dbReference>
<dbReference type="InterPro" id="IPR000485">
    <property type="entry name" value="AsnC-type_HTH_dom"/>
</dbReference>
<dbReference type="GO" id="GO:0006355">
    <property type="term" value="P:regulation of DNA-templated transcription"/>
    <property type="evidence" value="ECO:0007669"/>
    <property type="project" value="UniProtKB-ARBA"/>
</dbReference>
<dbReference type="eggNOG" id="COG1522">
    <property type="taxonomic scope" value="Bacteria"/>
</dbReference>
<dbReference type="InterPro" id="IPR019888">
    <property type="entry name" value="Tscrpt_reg_AsnC-like"/>
</dbReference>
<sequence length="154" mass="17752">MTTRTLDSIDKSILRCLQRDASLSQRDLAEKVGLSQNSCWRRLTRLREEGVIKGQTIRVDMQALGLDLTVFAMVRTRQHSADWLERFRKSVLAIDNVVDFFRIAGDYDYMIKIVARDMNDFDRVYQQLISKTELETVTSYIAMEAIADGRDVPA</sequence>
<name>A0A074TG61_9RHOB</name>
<dbReference type="PROSITE" id="PS00519">
    <property type="entry name" value="HTH_ASNC_1"/>
    <property type="match status" value="1"/>
</dbReference>
<dbReference type="SMART" id="SM00344">
    <property type="entry name" value="HTH_ASNC"/>
    <property type="match status" value="1"/>
</dbReference>
<dbReference type="PROSITE" id="PS50956">
    <property type="entry name" value="HTH_ASNC_2"/>
    <property type="match status" value="1"/>
</dbReference>
<dbReference type="Gene3D" id="1.10.10.10">
    <property type="entry name" value="Winged helix-like DNA-binding domain superfamily/Winged helix DNA-binding domain"/>
    <property type="match status" value="1"/>
</dbReference>
<dbReference type="InterPro" id="IPR019887">
    <property type="entry name" value="Tscrpt_reg_AsnC/Lrp_C"/>
</dbReference>
<dbReference type="SUPFAM" id="SSF46785">
    <property type="entry name" value="Winged helix' DNA-binding domain"/>
    <property type="match status" value="1"/>
</dbReference>
<keyword evidence="6" id="KW-1185">Reference proteome</keyword>
<dbReference type="Proteomes" id="UP000027725">
    <property type="component" value="Unassembled WGS sequence"/>
</dbReference>
<comment type="caution">
    <text evidence="5">The sequence shown here is derived from an EMBL/GenBank/DDBJ whole genome shotgun (WGS) entry which is preliminary data.</text>
</comment>
<feature type="domain" description="HTH asnC-type" evidence="4">
    <location>
        <begin position="6"/>
        <end position="67"/>
    </location>
</feature>
<dbReference type="CDD" id="cd00090">
    <property type="entry name" value="HTH_ARSR"/>
    <property type="match status" value="1"/>
</dbReference>
<organism evidence="5 6">
    <name type="scientific">Thioclava dalianensis</name>
    <dbReference type="NCBI Taxonomy" id="1185766"/>
    <lineage>
        <taxon>Bacteria</taxon>
        <taxon>Pseudomonadati</taxon>
        <taxon>Pseudomonadota</taxon>
        <taxon>Alphaproteobacteria</taxon>
        <taxon>Rhodobacterales</taxon>
        <taxon>Paracoccaceae</taxon>
        <taxon>Thioclava</taxon>
    </lineage>
</organism>
<keyword evidence="2" id="KW-0238">DNA-binding</keyword>
<dbReference type="PANTHER" id="PTHR30154">
    <property type="entry name" value="LEUCINE-RESPONSIVE REGULATORY PROTEIN"/>
    <property type="match status" value="1"/>
</dbReference>
<dbReference type="SUPFAM" id="SSF54909">
    <property type="entry name" value="Dimeric alpha+beta barrel"/>
    <property type="match status" value="1"/>
</dbReference>
<dbReference type="Pfam" id="PF13412">
    <property type="entry name" value="HTH_24"/>
    <property type="match status" value="1"/>
</dbReference>
<dbReference type="InterPro" id="IPR036388">
    <property type="entry name" value="WH-like_DNA-bd_sf"/>
</dbReference>
<evidence type="ECO:0000259" key="4">
    <source>
        <dbReference type="PROSITE" id="PS50956"/>
    </source>
</evidence>
<dbReference type="Pfam" id="PF01037">
    <property type="entry name" value="AsnC_trans_reg"/>
    <property type="match status" value="1"/>
</dbReference>
<dbReference type="PANTHER" id="PTHR30154:SF17">
    <property type="entry name" value="DNA-BINDING TRANSCRIPTIONAL ACTIVATOR DECR"/>
    <property type="match status" value="1"/>
</dbReference>
<reference evidence="5 6" key="1">
    <citation type="submission" date="2014-03" db="EMBL/GenBank/DDBJ databases">
        <title>The draft genome sequence of Thioclava dalianensis DLFJ1-1.</title>
        <authorList>
            <person name="Lai Q."/>
            <person name="Shao Z."/>
        </authorList>
    </citation>
    <scope>NUCLEOTIDE SEQUENCE [LARGE SCALE GENOMIC DNA]</scope>
    <source>
        <strain evidence="5 6">DLFJ1-1</strain>
    </source>
</reference>
<evidence type="ECO:0000256" key="1">
    <source>
        <dbReference type="ARBA" id="ARBA00023015"/>
    </source>
</evidence>
<evidence type="ECO:0000313" key="6">
    <source>
        <dbReference type="Proteomes" id="UP000027725"/>
    </source>
</evidence>
<dbReference type="GO" id="GO:0005829">
    <property type="term" value="C:cytosol"/>
    <property type="evidence" value="ECO:0007669"/>
    <property type="project" value="TreeGrafter"/>
</dbReference>
<dbReference type="GO" id="GO:0043565">
    <property type="term" value="F:sequence-specific DNA binding"/>
    <property type="evidence" value="ECO:0007669"/>
    <property type="project" value="InterPro"/>
</dbReference>
<dbReference type="STRING" id="1185766.SAMN05216224_102194"/>
<dbReference type="Gene3D" id="3.30.70.920">
    <property type="match status" value="1"/>
</dbReference>
<keyword evidence="3" id="KW-0804">Transcription</keyword>
<dbReference type="PRINTS" id="PR00033">
    <property type="entry name" value="HTHASNC"/>
</dbReference>
<proteinExistence type="predicted"/>
<evidence type="ECO:0000313" key="5">
    <source>
        <dbReference type="EMBL" id="KEP70639.1"/>
    </source>
</evidence>
<evidence type="ECO:0000256" key="3">
    <source>
        <dbReference type="ARBA" id="ARBA00023163"/>
    </source>
</evidence>
<accession>A0A074TG61</accession>
<dbReference type="AlphaFoldDB" id="A0A074TG61"/>